<dbReference type="Pfam" id="PF02639">
    <property type="entry name" value="DUF188"/>
    <property type="match status" value="1"/>
</dbReference>
<dbReference type="InterPro" id="IPR003791">
    <property type="entry name" value="UPF0178"/>
</dbReference>
<protein>
    <recommendedName>
        <fullName evidence="2">UPF0178 protein Q428_01840</fullName>
    </recommendedName>
</protein>
<dbReference type="AlphaFoldDB" id="A0A017RXT4"/>
<dbReference type="Proteomes" id="UP000019681">
    <property type="component" value="Unassembled WGS sequence"/>
</dbReference>
<dbReference type="RefSeq" id="WP_035377611.1">
    <property type="nucleotide sequence ID" value="NZ_AZQP01000003.1"/>
</dbReference>
<dbReference type="PANTHER" id="PTHR35146:SF1">
    <property type="entry name" value="UPF0178 PROTEIN YAII"/>
    <property type="match status" value="1"/>
</dbReference>
<name>A0A017RXT4_9CLOT</name>
<gene>
    <name evidence="3" type="ORF">Q428_01840</name>
</gene>
<dbReference type="OrthoDB" id="9798918at2"/>
<evidence type="ECO:0000313" key="4">
    <source>
        <dbReference type="Proteomes" id="UP000019681"/>
    </source>
</evidence>
<evidence type="ECO:0000313" key="3">
    <source>
        <dbReference type="EMBL" id="EYE89548.1"/>
    </source>
</evidence>
<sequence length="146" mass="16326">MKILVDGDACPVKDIIVKVAKEFKIDVVIFIDTSHIYSDDYSVVVTVDKGADSVDIALINKTQPGDIVVTQDYGLATMVLSKKGYAINNHGLIYTNENIDALLMQRYIGQKLRKSGVKTHNPRKRTSEDNSKFEAQFRYLCAKAIK</sequence>
<proteinExistence type="inferred from homology"/>
<accession>A0A017RXT4</accession>
<dbReference type="NCBIfam" id="NF001095">
    <property type="entry name" value="PRK00124.1"/>
    <property type="match status" value="1"/>
</dbReference>
<evidence type="ECO:0000256" key="2">
    <source>
        <dbReference type="HAMAP-Rule" id="MF_00489"/>
    </source>
</evidence>
<reference evidence="3 4" key="1">
    <citation type="journal article" date="2014" name="Genome Announc.">
        <title>Draft Genome Sequence of Fervidicella metallireducens Strain AeBT, an Iron-Reducing Thermoanaerobe from the Great Artesian Basin.</title>
        <authorList>
            <person name="Patel B.K."/>
        </authorList>
    </citation>
    <scope>NUCLEOTIDE SEQUENCE [LARGE SCALE GENOMIC DNA]</scope>
    <source>
        <strain evidence="3 4">AeB</strain>
    </source>
</reference>
<dbReference type="STRING" id="1403537.Q428_01840"/>
<dbReference type="PANTHER" id="PTHR35146">
    <property type="entry name" value="UPF0178 PROTEIN YAII"/>
    <property type="match status" value="1"/>
</dbReference>
<evidence type="ECO:0000256" key="1">
    <source>
        <dbReference type="ARBA" id="ARBA00008522"/>
    </source>
</evidence>
<keyword evidence="4" id="KW-1185">Reference proteome</keyword>
<organism evidence="3 4">
    <name type="scientific">Fervidicella metallireducens AeB</name>
    <dbReference type="NCBI Taxonomy" id="1403537"/>
    <lineage>
        <taxon>Bacteria</taxon>
        <taxon>Bacillati</taxon>
        <taxon>Bacillota</taxon>
        <taxon>Clostridia</taxon>
        <taxon>Eubacteriales</taxon>
        <taxon>Clostridiaceae</taxon>
        <taxon>Fervidicella</taxon>
    </lineage>
</organism>
<dbReference type="EMBL" id="AZQP01000003">
    <property type="protein sequence ID" value="EYE89548.1"/>
    <property type="molecule type" value="Genomic_DNA"/>
</dbReference>
<comment type="caution">
    <text evidence="3">The sequence shown here is derived from an EMBL/GenBank/DDBJ whole genome shotgun (WGS) entry which is preliminary data.</text>
</comment>
<dbReference type="HAMAP" id="MF_00489">
    <property type="entry name" value="UPF0178"/>
    <property type="match status" value="1"/>
</dbReference>
<comment type="similarity">
    <text evidence="1 2">Belongs to the UPF0178 family.</text>
</comment>